<reference evidence="2" key="3">
    <citation type="submission" date="2018-08" db="UniProtKB">
        <authorList>
            <consortium name="EnsemblPlants"/>
        </authorList>
    </citation>
    <scope>IDENTIFICATION</scope>
    <source>
        <strain evidence="2">cv. Bd21</strain>
    </source>
</reference>
<dbReference type="PANTHER" id="PTHR45621">
    <property type="entry name" value="OS01G0588500 PROTEIN-RELATED"/>
    <property type="match status" value="1"/>
</dbReference>
<keyword evidence="3" id="KW-1185">Reference proteome</keyword>
<dbReference type="EMBL" id="CM000880">
    <property type="protein sequence ID" value="KQK14253.1"/>
    <property type="molecule type" value="Genomic_DNA"/>
</dbReference>
<reference evidence="1 2" key="1">
    <citation type="journal article" date="2010" name="Nature">
        <title>Genome sequencing and analysis of the model grass Brachypodium distachyon.</title>
        <authorList>
            <consortium name="International Brachypodium Initiative"/>
        </authorList>
    </citation>
    <scope>NUCLEOTIDE SEQUENCE [LARGE SCALE GENOMIC DNA]</scope>
    <source>
        <strain evidence="1 2">Bd21</strain>
    </source>
</reference>
<dbReference type="OrthoDB" id="185373at2759"/>
<protein>
    <recommendedName>
        <fullName evidence="4">Serine-threonine/tyrosine-protein kinase catalytic domain-containing protein</fullName>
    </recommendedName>
</protein>
<dbReference type="InParanoid" id="A0A0Q3GV50"/>
<accession>A0A0Q3GV50</accession>
<evidence type="ECO:0000313" key="1">
    <source>
        <dbReference type="EMBL" id="KQK14253.1"/>
    </source>
</evidence>
<name>A0A0Q3GV50_BRADI</name>
<evidence type="ECO:0008006" key="4">
    <source>
        <dbReference type="Google" id="ProtNLM"/>
    </source>
</evidence>
<dbReference type="EnsemblPlants" id="KQK14253">
    <property type="protein sequence ID" value="KQK14253"/>
    <property type="gene ID" value="BRADI_1g14971v3"/>
</dbReference>
<evidence type="ECO:0000313" key="3">
    <source>
        <dbReference type="Proteomes" id="UP000008810"/>
    </source>
</evidence>
<proteinExistence type="predicted"/>
<evidence type="ECO:0000313" key="2">
    <source>
        <dbReference type="EnsemblPlants" id="KQK14253"/>
    </source>
</evidence>
<gene>
    <name evidence="1" type="ORF">BRADI_1g14971v3</name>
</gene>
<dbReference type="Proteomes" id="UP000008810">
    <property type="component" value="Chromosome 1"/>
</dbReference>
<dbReference type="Gramene" id="KQK14253">
    <property type="protein sequence ID" value="KQK14253"/>
    <property type="gene ID" value="BRADI_1g14971v3"/>
</dbReference>
<reference evidence="1" key="2">
    <citation type="submission" date="2017-06" db="EMBL/GenBank/DDBJ databases">
        <title>WGS assembly of Brachypodium distachyon.</title>
        <authorList>
            <consortium name="The International Brachypodium Initiative"/>
            <person name="Lucas S."/>
            <person name="Harmon-Smith M."/>
            <person name="Lail K."/>
            <person name="Tice H."/>
            <person name="Grimwood J."/>
            <person name="Bruce D."/>
            <person name="Barry K."/>
            <person name="Shu S."/>
            <person name="Lindquist E."/>
            <person name="Wang M."/>
            <person name="Pitluck S."/>
            <person name="Vogel J.P."/>
            <person name="Garvin D.F."/>
            <person name="Mockler T.C."/>
            <person name="Schmutz J."/>
            <person name="Rokhsar D."/>
            <person name="Bevan M.W."/>
        </authorList>
    </citation>
    <scope>NUCLEOTIDE SEQUENCE</scope>
    <source>
        <strain evidence="1">Bd21</strain>
    </source>
</reference>
<dbReference type="InterPro" id="IPR050823">
    <property type="entry name" value="Plant_Ser_Thr_Prot_Kinase"/>
</dbReference>
<dbReference type="AlphaFoldDB" id="A0A0Q3GV50"/>
<sequence>MGGLRLIGARQCGVFCFIGKDLSLGIASPRRYLPMSRMSAPPCSSVVANTAPTTGLTSSSTRFWRTCLTAAACLRAPCSRAITPPLLGRTSGQRRLRHRQAGPGVTYRFNTFLEGHILEAPNLRTFTFLDLGTVTKNFRLDSVLELHNNQGYTKGGVDENTMNPAKSVTGMVVAVKKLNLESMHLYVKSDVYGFGVVMLETLTGQCALDPNRPSDLRSDSSCFTRWPAT</sequence>
<organism evidence="1">
    <name type="scientific">Brachypodium distachyon</name>
    <name type="common">Purple false brome</name>
    <name type="synonym">Trachynia distachya</name>
    <dbReference type="NCBI Taxonomy" id="15368"/>
    <lineage>
        <taxon>Eukaryota</taxon>
        <taxon>Viridiplantae</taxon>
        <taxon>Streptophyta</taxon>
        <taxon>Embryophyta</taxon>
        <taxon>Tracheophyta</taxon>
        <taxon>Spermatophyta</taxon>
        <taxon>Magnoliopsida</taxon>
        <taxon>Liliopsida</taxon>
        <taxon>Poales</taxon>
        <taxon>Poaceae</taxon>
        <taxon>BOP clade</taxon>
        <taxon>Pooideae</taxon>
        <taxon>Stipodae</taxon>
        <taxon>Brachypodieae</taxon>
        <taxon>Brachypodium</taxon>
    </lineage>
</organism>
<dbReference type="STRING" id="15368.A0A0Q3GV50"/>